<accession>A0A0G4EZI5</accession>
<proteinExistence type="predicted"/>
<dbReference type="AlphaFoldDB" id="A0A0G4EZI5"/>
<keyword evidence="1" id="KW-1133">Transmembrane helix</keyword>
<keyword evidence="1" id="KW-0812">Transmembrane</keyword>
<protein>
    <submittedName>
        <fullName evidence="2">Uncharacterized protein</fullName>
    </submittedName>
</protein>
<dbReference type="VEuPathDB" id="CryptoDB:Cvel_14420"/>
<gene>
    <name evidence="2" type="ORF">Cvel_14420</name>
</gene>
<feature type="transmembrane region" description="Helical" evidence="1">
    <location>
        <begin position="194"/>
        <end position="216"/>
    </location>
</feature>
<name>A0A0G4EZI5_9ALVE</name>
<evidence type="ECO:0000256" key="1">
    <source>
        <dbReference type="SAM" id="Phobius"/>
    </source>
</evidence>
<evidence type="ECO:0000313" key="2">
    <source>
        <dbReference type="EMBL" id="CEM04835.1"/>
    </source>
</evidence>
<sequence>MQRLGSILGARSRSFISPNYLRVDLSRRFIMSQRLPECAWAGSSGRHTLKGHLRGSSTPCPPPPSGGTVSLRMYETAHGGWKMRIQKFIGDGKERPDRIPKLAFFAVGVLQVVVSIPLLTSSNPVLFETCLPWHLKFSSLVVVYLSAVHWGLDIGRYGCMGGSSISGVIRCCSSLCGFFGGFAALLLGDFNPLFAYRTLLCVVPVLGGLEVLFHWFAMSPLWYFRWSVAFLSVHAASVAGALVKTQWLNDNARRLVLEADIMQSESDFFSMIRRLFL</sequence>
<feature type="transmembrane region" description="Helical" evidence="1">
    <location>
        <begin position="102"/>
        <end position="121"/>
    </location>
</feature>
<feature type="transmembrane region" description="Helical" evidence="1">
    <location>
        <begin position="223"/>
        <end position="243"/>
    </location>
</feature>
<dbReference type="EMBL" id="CDMZ01000028">
    <property type="protein sequence ID" value="CEM04835.1"/>
    <property type="molecule type" value="Genomic_DNA"/>
</dbReference>
<feature type="transmembrane region" description="Helical" evidence="1">
    <location>
        <begin position="167"/>
        <end position="188"/>
    </location>
</feature>
<keyword evidence="1" id="KW-0472">Membrane</keyword>
<organism evidence="2">
    <name type="scientific">Chromera velia CCMP2878</name>
    <dbReference type="NCBI Taxonomy" id="1169474"/>
    <lineage>
        <taxon>Eukaryota</taxon>
        <taxon>Sar</taxon>
        <taxon>Alveolata</taxon>
        <taxon>Colpodellida</taxon>
        <taxon>Chromeraceae</taxon>
        <taxon>Chromera</taxon>
    </lineage>
</organism>
<reference evidence="2" key="1">
    <citation type="submission" date="2014-11" db="EMBL/GenBank/DDBJ databases">
        <authorList>
            <person name="Otto D Thomas"/>
            <person name="Naeem Raeece"/>
        </authorList>
    </citation>
    <scope>NUCLEOTIDE SEQUENCE</scope>
</reference>